<organism evidence="1">
    <name type="scientific">Homalodisca liturata</name>
    <dbReference type="NCBI Taxonomy" id="320908"/>
    <lineage>
        <taxon>Eukaryota</taxon>
        <taxon>Metazoa</taxon>
        <taxon>Ecdysozoa</taxon>
        <taxon>Arthropoda</taxon>
        <taxon>Hexapoda</taxon>
        <taxon>Insecta</taxon>
        <taxon>Pterygota</taxon>
        <taxon>Neoptera</taxon>
        <taxon>Paraneoptera</taxon>
        <taxon>Hemiptera</taxon>
        <taxon>Auchenorrhyncha</taxon>
        <taxon>Membracoidea</taxon>
        <taxon>Cicadellidae</taxon>
        <taxon>Cicadellinae</taxon>
        <taxon>Proconiini</taxon>
        <taxon>Homalodisca</taxon>
    </lineage>
</organism>
<name>A0A1B6HWI0_9HEMI</name>
<dbReference type="EMBL" id="GECU01028667">
    <property type="protein sequence ID" value="JAS79039.1"/>
    <property type="molecule type" value="Transcribed_RNA"/>
</dbReference>
<feature type="non-terminal residue" evidence="1">
    <location>
        <position position="1"/>
    </location>
</feature>
<reference evidence="1" key="1">
    <citation type="submission" date="2015-11" db="EMBL/GenBank/DDBJ databases">
        <title>De novo transcriptome assembly of four potential Pierce s Disease insect vectors from Arizona vineyards.</title>
        <authorList>
            <person name="Tassone E.E."/>
        </authorList>
    </citation>
    <scope>NUCLEOTIDE SEQUENCE</scope>
</reference>
<protein>
    <submittedName>
        <fullName evidence="1">Uncharacterized protein</fullName>
    </submittedName>
</protein>
<proteinExistence type="predicted"/>
<sequence>FMLVVSAEEGLGSQKLLFSLSKPKILEVTVLIADYMNALSHGGTPLAGTLTRGAQPDILKATPDHQLSRSDSKKRLSGRLHASCQCRGGARLAKTALFPQQTKDPGGNGADCGLYERTEPRGHAAGRHTHSWCTARHPQGHTRPPAQPVRLQKAVVRKTSC</sequence>
<gene>
    <name evidence="1" type="ORF">g.11973</name>
</gene>
<dbReference type="AlphaFoldDB" id="A0A1B6HWI0"/>
<evidence type="ECO:0000313" key="1">
    <source>
        <dbReference type="EMBL" id="JAS79039.1"/>
    </source>
</evidence>
<accession>A0A1B6HWI0</accession>